<evidence type="ECO:0000259" key="8">
    <source>
        <dbReference type="Pfam" id="PF01416"/>
    </source>
</evidence>
<accession>A0AAE9XF85</accession>
<dbReference type="InterPro" id="IPR020097">
    <property type="entry name" value="PsdUridine_synth_TruA_a/b_dom"/>
</dbReference>
<dbReference type="EMBL" id="CP116507">
    <property type="protein sequence ID" value="WCG22993.1"/>
    <property type="molecule type" value="Genomic_DNA"/>
</dbReference>
<evidence type="ECO:0000256" key="6">
    <source>
        <dbReference type="PIRSR" id="PIRSR001430-2"/>
    </source>
</evidence>
<evidence type="ECO:0000256" key="7">
    <source>
        <dbReference type="RuleBase" id="RU003792"/>
    </source>
</evidence>
<dbReference type="PANTHER" id="PTHR11142">
    <property type="entry name" value="PSEUDOURIDYLATE SYNTHASE"/>
    <property type="match status" value="1"/>
</dbReference>
<dbReference type="GO" id="GO:0003723">
    <property type="term" value="F:RNA binding"/>
    <property type="evidence" value="ECO:0007669"/>
    <property type="project" value="InterPro"/>
</dbReference>
<comment type="function">
    <text evidence="4">Formation of pseudouridine at positions 38, 39 and 40 in the anticodon stem and loop of transfer RNAs.</text>
</comment>
<dbReference type="InterPro" id="IPR020103">
    <property type="entry name" value="PsdUridine_synth_cat_dom_sf"/>
</dbReference>
<dbReference type="FunFam" id="3.30.70.580:FF:000001">
    <property type="entry name" value="tRNA pseudouridine synthase A"/>
    <property type="match status" value="1"/>
</dbReference>
<dbReference type="EC" id="5.4.99.12" evidence="4"/>
<comment type="caution">
    <text evidence="4">Lacks conserved residue(s) required for the propagation of feature annotation.</text>
</comment>
<comment type="subunit">
    <text evidence="4">Homodimer.</text>
</comment>
<dbReference type="GO" id="GO:0160147">
    <property type="term" value="F:tRNA pseudouridine(38-40) synthase activity"/>
    <property type="evidence" value="ECO:0007669"/>
    <property type="project" value="UniProtKB-EC"/>
</dbReference>
<feature type="domain" description="Pseudouridine synthase I TruA alpha/beta" evidence="8">
    <location>
        <begin position="144"/>
        <end position="248"/>
    </location>
</feature>
<dbReference type="Proteomes" id="UP001179600">
    <property type="component" value="Chromosome"/>
</dbReference>
<dbReference type="InterPro" id="IPR020094">
    <property type="entry name" value="TruA/RsuA/RluB/E/F_N"/>
</dbReference>
<dbReference type="CDD" id="cd02570">
    <property type="entry name" value="PseudoU_synth_EcTruA"/>
    <property type="match status" value="1"/>
</dbReference>
<evidence type="ECO:0000256" key="4">
    <source>
        <dbReference type="HAMAP-Rule" id="MF_00171"/>
    </source>
</evidence>
<gene>
    <name evidence="4 9" type="primary">truA</name>
    <name evidence="9" type="ORF">PML95_01730</name>
</gene>
<comment type="similarity">
    <text evidence="1 4 7">Belongs to the tRNA pseudouridine synthase TruA family.</text>
</comment>
<organism evidence="9 10">
    <name type="scientific">Vagococcus lutrae</name>
    <dbReference type="NCBI Taxonomy" id="81947"/>
    <lineage>
        <taxon>Bacteria</taxon>
        <taxon>Bacillati</taxon>
        <taxon>Bacillota</taxon>
        <taxon>Bacilli</taxon>
        <taxon>Lactobacillales</taxon>
        <taxon>Enterococcaceae</taxon>
        <taxon>Vagococcus</taxon>
    </lineage>
</organism>
<protein>
    <recommendedName>
        <fullName evidence="4">tRNA pseudouridine synthase A</fullName>
        <ecNumber evidence="4">5.4.99.12</ecNumber>
    </recommendedName>
    <alternativeName>
        <fullName evidence="4">tRNA pseudouridine(38-40) synthase</fullName>
    </alternativeName>
    <alternativeName>
        <fullName evidence="4">tRNA pseudouridylate synthase I</fullName>
    </alternativeName>
    <alternativeName>
        <fullName evidence="4">tRNA-uridine isomerase I</fullName>
    </alternativeName>
</protein>
<sequence>MVRYKAVIAYDGTHYHGFQTQDNAHTVQAEIEKTLKKLNNQQPITIHPSGRTDAGVHAQGQVIHFDYPQEREAEKFRHALDTQTPPDIAVLSLEQVADDFHARYHAVEKTYHYRVDIGKPRNPFKRFYTSYYPYPLDIEKMQRAARDLLGTHDFSSFCATGSAVEDKTRTIYEARIEHDEANQELLFVFRGNGFLYKMVRILVGTLLKIGNDRLPEENIRRALLTEDRSLTGPTAHPEGLYLMNVSYETKKAGKNDNKTLT</sequence>
<dbReference type="RefSeq" id="WP_126762095.1">
    <property type="nucleotide sequence ID" value="NZ_CP097053.1"/>
</dbReference>
<evidence type="ECO:0000256" key="3">
    <source>
        <dbReference type="ARBA" id="ARBA00023235"/>
    </source>
</evidence>
<evidence type="ECO:0000313" key="9">
    <source>
        <dbReference type="EMBL" id="WCG22993.1"/>
    </source>
</evidence>
<dbReference type="HAMAP" id="MF_00171">
    <property type="entry name" value="TruA"/>
    <property type="match status" value="1"/>
</dbReference>
<dbReference type="NCBIfam" id="TIGR00071">
    <property type="entry name" value="hisT_truA"/>
    <property type="match status" value="1"/>
</dbReference>
<dbReference type="Gene3D" id="3.30.70.580">
    <property type="entry name" value="Pseudouridine synthase I, catalytic domain, N-terminal subdomain"/>
    <property type="match status" value="1"/>
</dbReference>
<feature type="binding site" evidence="4 6">
    <location>
        <position position="111"/>
    </location>
    <ligand>
        <name>substrate</name>
    </ligand>
</feature>
<name>A0AAE9XF85_9ENTE</name>
<evidence type="ECO:0000256" key="5">
    <source>
        <dbReference type="PIRSR" id="PIRSR001430-1"/>
    </source>
</evidence>
<dbReference type="PIRSF" id="PIRSF001430">
    <property type="entry name" value="tRNA_psdUrid_synth"/>
    <property type="match status" value="1"/>
</dbReference>
<reference evidence="9" key="1">
    <citation type="submission" date="2023-01" db="EMBL/GenBank/DDBJ databases">
        <title>Oxazolidinone resistance genes in florfenicol resistant enterococci from beef cattle and veal calves at slaughter.</title>
        <authorList>
            <person name="Biggel M."/>
        </authorList>
    </citation>
    <scope>NUCLEOTIDE SEQUENCE</scope>
    <source>
        <strain evidence="9">K204-1</strain>
    </source>
</reference>
<dbReference type="InterPro" id="IPR001406">
    <property type="entry name" value="PsdUridine_synth_TruA"/>
</dbReference>
<comment type="catalytic activity">
    <reaction evidence="4 7">
        <text>uridine(38/39/40) in tRNA = pseudouridine(38/39/40) in tRNA</text>
        <dbReference type="Rhea" id="RHEA:22376"/>
        <dbReference type="Rhea" id="RHEA-COMP:10085"/>
        <dbReference type="Rhea" id="RHEA-COMP:10087"/>
        <dbReference type="ChEBI" id="CHEBI:65314"/>
        <dbReference type="ChEBI" id="CHEBI:65315"/>
        <dbReference type="EC" id="5.4.99.12"/>
    </reaction>
</comment>
<dbReference type="InterPro" id="IPR020095">
    <property type="entry name" value="PsdUridine_synth_TruA_C"/>
</dbReference>
<feature type="domain" description="Pseudouridine synthase I TruA alpha/beta" evidence="8">
    <location>
        <begin position="6"/>
        <end position="104"/>
    </location>
</feature>
<feature type="active site" description="Nucleophile" evidence="4 5">
    <location>
        <position position="53"/>
    </location>
</feature>
<dbReference type="AlphaFoldDB" id="A0AAE9XF85"/>
<dbReference type="SUPFAM" id="SSF55120">
    <property type="entry name" value="Pseudouridine synthase"/>
    <property type="match status" value="1"/>
</dbReference>
<evidence type="ECO:0000256" key="1">
    <source>
        <dbReference type="ARBA" id="ARBA00009375"/>
    </source>
</evidence>
<dbReference type="Gene3D" id="3.30.70.660">
    <property type="entry name" value="Pseudouridine synthase I, catalytic domain, C-terminal subdomain"/>
    <property type="match status" value="1"/>
</dbReference>
<evidence type="ECO:0000256" key="2">
    <source>
        <dbReference type="ARBA" id="ARBA00022694"/>
    </source>
</evidence>
<proteinExistence type="inferred from homology"/>
<dbReference type="PANTHER" id="PTHR11142:SF0">
    <property type="entry name" value="TRNA PSEUDOURIDINE SYNTHASE-LIKE 1"/>
    <property type="match status" value="1"/>
</dbReference>
<keyword evidence="3 4" id="KW-0413">Isomerase</keyword>
<dbReference type="GO" id="GO:0031119">
    <property type="term" value="P:tRNA pseudouridine synthesis"/>
    <property type="evidence" value="ECO:0007669"/>
    <property type="project" value="UniProtKB-UniRule"/>
</dbReference>
<keyword evidence="2 4" id="KW-0819">tRNA processing</keyword>
<evidence type="ECO:0000313" key="10">
    <source>
        <dbReference type="Proteomes" id="UP001179600"/>
    </source>
</evidence>
<dbReference type="Pfam" id="PF01416">
    <property type="entry name" value="PseudoU_synth_1"/>
    <property type="match status" value="2"/>
</dbReference>